<evidence type="ECO:0008006" key="4">
    <source>
        <dbReference type="Google" id="ProtNLM"/>
    </source>
</evidence>
<dbReference type="GO" id="GO:0030976">
    <property type="term" value="F:thiamine pyrophosphate binding"/>
    <property type="evidence" value="ECO:0007669"/>
    <property type="project" value="TreeGrafter"/>
</dbReference>
<evidence type="ECO:0000313" key="3">
    <source>
        <dbReference type="Proteomes" id="UP000249099"/>
    </source>
</evidence>
<dbReference type="PANTHER" id="PTHR30006">
    <property type="entry name" value="THIAMINE-BINDING PERIPLASMIC PROTEIN-RELATED"/>
    <property type="match status" value="1"/>
</dbReference>
<reference evidence="2 3" key="1">
    <citation type="submission" date="2017-03" db="EMBL/GenBank/DDBJ databases">
        <title>wgs assembly of Dolosigranulum pigrum KPL CDC strains.</title>
        <authorList>
            <person name="Brugger S.D."/>
            <person name="Pettigrew M."/>
            <person name="Kong Y."/>
            <person name="Lemon K.P."/>
        </authorList>
    </citation>
    <scope>NUCLEOTIDE SEQUENCE [LARGE SCALE GENOMIC DNA]</scope>
    <source>
        <strain evidence="2 3">KPL1931_CDC4294-98</strain>
    </source>
</reference>
<organism evidence="2 3">
    <name type="scientific">Dolosigranulum pigrum</name>
    <dbReference type="NCBI Taxonomy" id="29394"/>
    <lineage>
        <taxon>Bacteria</taxon>
        <taxon>Bacillati</taxon>
        <taxon>Bacillota</taxon>
        <taxon>Bacilli</taxon>
        <taxon>Lactobacillales</taxon>
        <taxon>Carnobacteriaceae</taxon>
        <taxon>Dolosigranulum</taxon>
    </lineage>
</organism>
<dbReference type="Gene3D" id="3.40.190.10">
    <property type="entry name" value="Periplasmic binding protein-like II"/>
    <property type="match status" value="2"/>
</dbReference>
<dbReference type="GO" id="GO:0015888">
    <property type="term" value="P:thiamine transport"/>
    <property type="evidence" value="ECO:0007669"/>
    <property type="project" value="TreeGrafter"/>
</dbReference>
<sequence>MKKDMKRWLTLGALSAVILAGCSNSSGGNESADGGDKDRKLIIYSNAASDGRGDFFVEKAAEAGFDIEFVEMGGSEALSRLLAEKDAPIADLVFGLNEAGFDQLRDAEILEAYTPGWLDGIAEDVVIAEDHLHSPITLTRVFPIYNADEMDEADAPQTWSDFYENEEFHGQYRIQNSLSGATDSAVFFTQIIPYRDDNGNMGISQEGWDKLQDYFDNGYSTPEGEDWVDNFTSGKIPIGYTWMSNVPVIEEEYGINIGVINPDDGVVQTVEQIGILADGDDNTLEQKFVEWFGSEEIMAEFAELHNQMPANEKARESATERMKEIMDNTTPQEIDVQWLNEHLDEWIEYVELNLL</sequence>
<accession>A0A328KLN0</accession>
<dbReference type="EMBL" id="NAQV01000021">
    <property type="protein sequence ID" value="RAN62614.1"/>
    <property type="molecule type" value="Genomic_DNA"/>
</dbReference>
<dbReference type="PANTHER" id="PTHR30006:SF2">
    <property type="entry name" value="ABC TRANSPORTER SUBSTRATE-BINDING PROTEIN"/>
    <property type="match status" value="1"/>
</dbReference>
<dbReference type="GO" id="GO:0030975">
    <property type="term" value="F:thiamine binding"/>
    <property type="evidence" value="ECO:0007669"/>
    <property type="project" value="TreeGrafter"/>
</dbReference>
<proteinExistence type="predicted"/>
<dbReference type="RefSeq" id="WP_112790308.1">
    <property type="nucleotide sequence ID" value="NZ_CP171118.1"/>
</dbReference>
<keyword evidence="1" id="KW-0732">Signal</keyword>
<dbReference type="PROSITE" id="PS51257">
    <property type="entry name" value="PROKAR_LIPOPROTEIN"/>
    <property type="match status" value="1"/>
</dbReference>
<gene>
    <name evidence="2" type="ORF">B8A44_07310</name>
</gene>
<protein>
    <recommendedName>
        <fullName evidence="4">Extracellular solute-binding protein</fullName>
    </recommendedName>
</protein>
<comment type="caution">
    <text evidence="2">The sequence shown here is derived from an EMBL/GenBank/DDBJ whole genome shotgun (WGS) entry which is preliminary data.</text>
</comment>
<dbReference type="InterPro" id="IPR006059">
    <property type="entry name" value="SBP"/>
</dbReference>
<evidence type="ECO:0000256" key="1">
    <source>
        <dbReference type="ARBA" id="ARBA00022729"/>
    </source>
</evidence>
<dbReference type="Proteomes" id="UP000249099">
    <property type="component" value="Unassembled WGS sequence"/>
</dbReference>
<dbReference type="SUPFAM" id="SSF53850">
    <property type="entry name" value="Periplasmic binding protein-like II"/>
    <property type="match status" value="1"/>
</dbReference>
<name>A0A328KLN0_9LACT</name>
<evidence type="ECO:0000313" key="2">
    <source>
        <dbReference type="EMBL" id="RAN62614.1"/>
    </source>
</evidence>
<dbReference type="AlphaFoldDB" id="A0A328KLN0"/>
<dbReference type="GO" id="GO:0030288">
    <property type="term" value="C:outer membrane-bounded periplasmic space"/>
    <property type="evidence" value="ECO:0007669"/>
    <property type="project" value="TreeGrafter"/>
</dbReference>
<dbReference type="Pfam" id="PF13416">
    <property type="entry name" value="SBP_bac_8"/>
    <property type="match status" value="1"/>
</dbReference>